<reference evidence="3" key="1">
    <citation type="journal article" date="2020" name="Nat. Ecol. Evol.">
        <title>Deeply conserved synteny resolves early events in vertebrate evolution.</title>
        <authorList>
            <person name="Simakov O."/>
            <person name="Marletaz F."/>
            <person name="Yue J.X."/>
            <person name="O'Connell B."/>
            <person name="Jenkins J."/>
            <person name="Brandt A."/>
            <person name="Calef R."/>
            <person name="Tung C.H."/>
            <person name="Huang T.K."/>
            <person name="Schmutz J."/>
            <person name="Satoh N."/>
            <person name="Yu J.K."/>
            <person name="Putnam N.H."/>
            <person name="Green R.E."/>
            <person name="Rokhsar D.S."/>
        </authorList>
    </citation>
    <scope>NUCLEOTIDE SEQUENCE [LARGE SCALE GENOMIC DNA]</scope>
    <source>
        <strain evidence="3">S238N-H82</strain>
    </source>
</reference>
<proteinExistence type="predicted"/>
<dbReference type="InterPro" id="IPR036861">
    <property type="entry name" value="Endochitinase-like_sf"/>
</dbReference>
<dbReference type="Proteomes" id="UP000001554">
    <property type="component" value="Chromosome 9"/>
</dbReference>
<name>A0A9J7MZZ2_BRAFL</name>
<dbReference type="OrthoDB" id="10059218at2759"/>
<dbReference type="GeneID" id="118423578"/>
<evidence type="ECO:0000256" key="2">
    <source>
        <dbReference type="SAM" id="SignalP"/>
    </source>
</evidence>
<feature type="signal peptide" evidence="2">
    <location>
        <begin position="1"/>
        <end position="26"/>
    </location>
</feature>
<dbReference type="KEGG" id="bfo:118423578"/>
<accession>A0A9J7MZZ2</accession>
<sequence length="141" mass="15770">MSVLSLVLTCCLLGAVIFLAVKVSHLQLSVNQLDEKTDGMLGVNTTNLRHKSNVRANTTNTKGDVRPSDVDEDLDFGIIRPYTRRWRKDLQCGKQYPMEDGSPAECDPDSYHPCCSLHGWCDRTPKHCECTGCIDFRKGPI</sequence>
<dbReference type="CDD" id="cd10909">
    <property type="entry name" value="ChtBD1_GH18_2"/>
    <property type="match status" value="1"/>
</dbReference>
<dbReference type="RefSeq" id="XP_035687677.1">
    <property type="nucleotide sequence ID" value="XM_035831784.1"/>
</dbReference>
<protein>
    <submittedName>
        <fullName evidence="4">Uncharacterized protein LOC118423578</fullName>
    </submittedName>
</protein>
<evidence type="ECO:0000313" key="4">
    <source>
        <dbReference type="RefSeq" id="XP_035687677.1"/>
    </source>
</evidence>
<dbReference type="AlphaFoldDB" id="A0A9J7MZZ2"/>
<dbReference type="Gene3D" id="3.30.60.10">
    <property type="entry name" value="Endochitinase-like"/>
    <property type="match status" value="1"/>
</dbReference>
<reference evidence="4" key="2">
    <citation type="submission" date="2025-08" db="UniProtKB">
        <authorList>
            <consortium name="RefSeq"/>
        </authorList>
    </citation>
    <scope>IDENTIFICATION</scope>
    <source>
        <strain evidence="4">S238N-H82</strain>
        <tissue evidence="4">Testes</tissue>
    </source>
</reference>
<dbReference type="GO" id="GO:0008061">
    <property type="term" value="F:chitin binding"/>
    <property type="evidence" value="ECO:0007669"/>
    <property type="project" value="UniProtKB-KW"/>
</dbReference>
<keyword evidence="1" id="KW-0147">Chitin-binding</keyword>
<organism evidence="3 4">
    <name type="scientific">Branchiostoma floridae</name>
    <name type="common">Florida lancelet</name>
    <name type="synonym">Amphioxus</name>
    <dbReference type="NCBI Taxonomy" id="7739"/>
    <lineage>
        <taxon>Eukaryota</taxon>
        <taxon>Metazoa</taxon>
        <taxon>Chordata</taxon>
        <taxon>Cephalochordata</taxon>
        <taxon>Leptocardii</taxon>
        <taxon>Amphioxiformes</taxon>
        <taxon>Branchiostomatidae</taxon>
        <taxon>Branchiostoma</taxon>
    </lineage>
</organism>
<evidence type="ECO:0000313" key="3">
    <source>
        <dbReference type="Proteomes" id="UP000001554"/>
    </source>
</evidence>
<keyword evidence="2" id="KW-0732">Signal</keyword>
<keyword evidence="3" id="KW-1185">Reference proteome</keyword>
<gene>
    <name evidence="4" type="primary">LOC118423578</name>
</gene>
<evidence type="ECO:0000256" key="1">
    <source>
        <dbReference type="ARBA" id="ARBA00022669"/>
    </source>
</evidence>
<feature type="chain" id="PRO_5039896651" evidence="2">
    <location>
        <begin position="27"/>
        <end position="141"/>
    </location>
</feature>